<comment type="caution">
    <text evidence="1">The sequence shown here is derived from an EMBL/GenBank/DDBJ whole genome shotgun (WGS) entry which is preliminary data.</text>
</comment>
<dbReference type="AlphaFoldDB" id="A0A7J7NCE9"/>
<name>A0A7J7NCE9_9MAGN</name>
<accession>A0A7J7NCE9</accession>
<proteinExistence type="predicted"/>
<reference evidence="1 2" key="1">
    <citation type="journal article" date="2020" name="IScience">
        <title>Genome Sequencing of the Endangered Kingdonia uniflora (Circaeasteraceae, Ranunculales) Reveals Potential Mechanisms of Evolutionary Specialization.</title>
        <authorList>
            <person name="Sun Y."/>
            <person name="Deng T."/>
            <person name="Zhang A."/>
            <person name="Moore M.J."/>
            <person name="Landis J.B."/>
            <person name="Lin N."/>
            <person name="Zhang H."/>
            <person name="Zhang X."/>
            <person name="Huang J."/>
            <person name="Zhang X."/>
            <person name="Sun H."/>
            <person name="Wang H."/>
        </authorList>
    </citation>
    <scope>NUCLEOTIDE SEQUENCE [LARGE SCALE GENOMIC DNA]</scope>
    <source>
        <strain evidence="1">TB1705</strain>
        <tissue evidence="1">Leaf</tissue>
    </source>
</reference>
<evidence type="ECO:0000313" key="2">
    <source>
        <dbReference type="Proteomes" id="UP000541444"/>
    </source>
</evidence>
<keyword evidence="2" id="KW-1185">Reference proteome</keyword>
<dbReference type="Proteomes" id="UP000541444">
    <property type="component" value="Unassembled WGS sequence"/>
</dbReference>
<sequence length="55" mass="6553">MRYGVSYEESEDGFLSIIREIDFSIPFELLLQFLGGEIIYIGRRRDYRKDRETCG</sequence>
<organism evidence="1 2">
    <name type="scientific">Kingdonia uniflora</name>
    <dbReference type="NCBI Taxonomy" id="39325"/>
    <lineage>
        <taxon>Eukaryota</taxon>
        <taxon>Viridiplantae</taxon>
        <taxon>Streptophyta</taxon>
        <taxon>Embryophyta</taxon>
        <taxon>Tracheophyta</taxon>
        <taxon>Spermatophyta</taxon>
        <taxon>Magnoliopsida</taxon>
        <taxon>Ranunculales</taxon>
        <taxon>Circaeasteraceae</taxon>
        <taxon>Kingdonia</taxon>
    </lineage>
</organism>
<gene>
    <name evidence="1" type="ORF">GIB67_017038</name>
</gene>
<dbReference type="EMBL" id="JACGCM010000882">
    <property type="protein sequence ID" value="KAF6164835.1"/>
    <property type="molecule type" value="Genomic_DNA"/>
</dbReference>
<evidence type="ECO:0000313" key="1">
    <source>
        <dbReference type="EMBL" id="KAF6164835.1"/>
    </source>
</evidence>
<protein>
    <submittedName>
        <fullName evidence="1">Uncharacterized protein</fullName>
    </submittedName>
</protein>